<reference evidence="11" key="1">
    <citation type="submission" date="2020-08" db="EMBL/GenBank/DDBJ databases">
        <title>Genome public.</title>
        <authorList>
            <person name="Liu C."/>
            <person name="Sun Q."/>
        </authorList>
    </citation>
    <scope>NUCLEOTIDE SEQUENCE</scope>
    <source>
        <strain evidence="11">NSJ-52</strain>
    </source>
</reference>
<keyword evidence="6" id="KW-0653">Protein transport</keyword>
<protein>
    <submittedName>
        <fullName evidence="11">Preprotein translocase subunit YajC</fullName>
    </submittedName>
</protein>
<organism evidence="11 12">
    <name type="scientific">Lawsonibacter faecis</name>
    <dbReference type="NCBI Taxonomy" id="2763052"/>
    <lineage>
        <taxon>Bacteria</taxon>
        <taxon>Bacillati</taxon>
        <taxon>Bacillota</taxon>
        <taxon>Clostridia</taxon>
        <taxon>Eubacteriales</taxon>
        <taxon>Oscillospiraceae</taxon>
        <taxon>Lawsonibacter</taxon>
    </lineage>
</organism>
<evidence type="ECO:0000256" key="7">
    <source>
        <dbReference type="ARBA" id="ARBA00022989"/>
    </source>
</evidence>
<keyword evidence="7 10" id="KW-1133">Transmembrane helix</keyword>
<dbReference type="InterPro" id="IPR003849">
    <property type="entry name" value="Preprotein_translocase_YajC"/>
</dbReference>
<evidence type="ECO:0000256" key="1">
    <source>
        <dbReference type="ARBA" id="ARBA00004162"/>
    </source>
</evidence>
<comment type="similarity">
    <text evidence="2">Belongs to the YajC family.</text>
</comment>
<keyword evidence="4" id="KW-1003">Cell membrane</keyword>
<name>A0A8J6J9T6_9FIRM</name>
<evidence type="ECO:0000256" key="4">
    <source>
        <dbReference type="ARBA" id="ARBA00022475"/>
    </source>
</evidence>
<feature type="transmembrane region" description="Helical" evidence="10">
    <location>
        <begin position="6"/>
        <end position="26"/>
    </location>
</feature>
<keyword evidence="3" id="KW-0813">Transport</keyword>
<sequence>MPQTEMIWVNAVLLAALLAVLYFFFLRPDKRARREKEQAQREVKAGDQVSIRAGIHGTVTAVNGDLILIETGKARTELEVLRSAVLPPEESGGKKRIRTISLNREE</sequence>
<keyword evidence="9 10" id="KW-0472">Membrane</keyword>
<evidence type="ECO:0000313" key="12">
    <source>
        <dbReference type="Proteomes" id="UP000607645"/>
    </source>
</evidence>
<comment type="subcellular location">
    <subcellularLocation>
        <location evidence="1">Cell membrane</location>
        <topology evidence="1">Single-pass membrane protein</topology>
    </subcellularLocation>
</comment>
<gene>
    <name evidence="11" type="primary">yajC</name>
    <name evidence="11" type="ORF">H8S62_00455</name>
</gene>
<evidence type="ECO:0000256" key="9">
    <source>
        <dbReference type="ARBA" id="ARBA00023136"/>
    </source>
</evidence>
<dbReference type="NCBIfam" id="TIGR00739">
    <property type="entry name" value="yajC"/>
    <property type="match status" value="1"/>
</dbReference>
<evidence type="ECO:0000256" key="2">
    <source>
        <dbReference type="ARBA" id="ARBA00006742"/>
    </source>
</evidence>
<keyword evidence="8" id="KW-0811">Translocation</keyword>
<evidence type="ECO:0000256" key="6">
    <source>
        <dbReference type="ARBA" id="ARBA00022927"/>
    </source>
</evidence>
<keyword evidence="12" id="KW-1185">Reference proteome</keyword>
<evidence type="ECO:0000313" key="11">
    <source>
        <dbReference type="EMBL" id="MBC5735476.1"/>
    </source>
</evidence>
<dbReference type="PRINTS" id="PR01853">
    <property type="entry name" value="YAJCTRNLCASE"/>
</dbReference>
<keyword evidence="5 10" id="KW-0812">Transmembrane</keyword>
<dbReference type="SMART" id="SM01323">
    <property type="entry name" value="YajC"/>
    <property type="match status" value="1"/>
</dbReference>
<evidence type="ECO:0000256" key="8">
    <source>
        <dbReference type="ARBA" id="ARBA00023010"/>
    </source>
</evidence>
<accession>A0A8J6J9T6</accession>
<evidence type="ECO:0000256" key="10">
    <source>
        <dbReference type="SAM" id="Phobius"/>
    </source>
</evidence>
<dbReference type="GO" id="GO:0015031">
    <property type="term" value="P:protein transport"/>
    <property type="evidence" value="ECO:0007669"/>
    <property type="project" value="UniProtKB-KW"/>
</dbReference>
<dbReference type="GO" id="GO:0005886">
    <property type="term" value="C:plasma membrane"/>
    <property type="evidence" value="ECO:0007669"/>
    <property type="project" value="UniProtKB-SubCell"/>
</dbReference>
<dbReference type="RefSeq" id="WP_155145365.1">
    <property type="nucleotide sequence ID" value="NZ_JACOPQ010000001.1"/>
</dbReference>
<dbReference type="AlphaFoldDB" id="A0A8J6J9T6"/>
<dbReference type="PANTHER" id="PTHR33909:SF1">
    <property type="entry name" value="SEC TRANSLOCON ACCESSORY COMPLEX SUBUNIT YAJC"/>
    <property type="match status" value="1"/>
</dbReference>
<dbReference type="Pfam" id="PF02699">
    <property type="entry name" value="YajC"/>
    <property type="match status" value="1"/>
</dbReference>
<evidence type="ECO:0000256" key="5">
    <source>
        <dbReference type="ARBA" id="ARBA00022692"/>
    </source>
</evidence>
<proteinExistence type="inferred from homology"/>
<comment type="caution">
    <text evidence="11">The sequence shown here is derived from an EMBL/GenBank/DDBJ whole genome shotgun (WGS) entry which is preliminary data.</text>
</comment>
<evidence type="ECO:0000256" key="3">
    <source>
        <dbReference type="ARBA" id="ARBA00022448"/>
    </source>
</evidence>
<dbReference type="EMBL" id="JACOPQ010000001">
    <property type="protein sequence ID" value="MBC5735476.1"/>
    <property type="molecule type" value="Genomic_DNA"/>
</dbReference>
<dbReference type="PANTHER" id="PTHR33909">
    <property type="entry name" value="SEC TRANSLOCON ACCESSORY COMPLEX SUBUNIT YAJC"/>
    <property type="match status" value="1"/>
</dbReference>
<dbReference type="Proteomes" id="UP000607645">
    <property type="component" value="Unassembled WGS sequence"/>
</dbReference>